<gene>
    <name evidence="7" type="ORF">MAR_017609</name>
</gene>
<dbReference type="PRINTS" id="PR00072">
    <property type="entry name" value="MALOXRDTASE"/>
</dbReference>
<dbReference type="Gene3D" id="3.40.50.720">
    <property type="entry name" value="NAD(P)-binding Rossmann-like Domain"/>
    <property type="match status" value="1"/>
</dbReference>
<dbReference type="InterPro" id="IPR037062">
    <property type="entry name" value="Malic_N_dom_sf"/>
</dbReference>
<dbReference type="InterPro" id="IPR015884">
    <property type="entry name" value="Malic_enzyme_CS"/>
</dbReference>
<dbReference type="InterPro" id="IPR036291">
    <property type="entry name" value="NAD(P)-bd_dom_sf"/>
</dbReference>
<dbReference type="Pfam" id="PF00390">
    <property type="entry name" value="malic"/>
    <property type="match status" value="1"/>
</dbReference>
<sequence length="526" mass="58294">MAGRKHSQTYHPGLDKDSHLSRILDMANAPKKQEEEIDARIGRPRLRGLDLIRDPNYSKGMCFTLQERQLLGLQGLLPPAILNQDQQERNERLFYRTIMQNVELMMPIIYTPTVIVVTDGERILGLGDLGAYGMGIPVGKLALYTALAGVPPHRCLPILIDVGTDNENLMKDPLYIGLKQKRERGSKYDALLEEYGGNCLIQFEDFGNHNAFRLLEKYRDSYCSFNDDIQGTAAVAVAGLMASLNITGKSLKDNVFMFQGAGEASIGIAKLLIMALEEQGSSRAEAYSRIWMVDSRGLIVKDRPAGGVTGQKVPFAQDHAPIEKLEDVIKQIKPTAIIGAAAQPGAFTETVLRDMAEFNERPIIFALSNPTSKAECTAEQAYTATDGKCVFASGSPFRTVTLGERTFHPGQGNNAYVFPAVGLATVACDIRTIPEIIFLESAKALAALVTKENLSEGRVYPPLSDIRDVSTRIAVHLAEFAYRNQLAYHFPEPQDKARFIHSHQYEIDYENYIPPLYDWPGHSTKL</sequence>
<evidence type="ECO:0000256" key="4">
    <source>
        <dbReference type="RuleBase" id="RU003426"/>
    </source>
</evidence>
<protein>
    <recommendedName>
        <fullName evidence="4">Malic enzyme</fullName>
    </recommendedName>
</protein>
<dbReference type="SUPFAM" id="SSF51735">
    <property type="entry name" value="NAD(P)-binding Rossmann-fold domains"/>
    <property type="match status" value="1"/>
</dbReference>
<evidence type="ECO:0000313" key="7">
    <source>
        <dbReference type="EMBL" id="WAR07651.1"/>
    </source>
</evidence>
<proteinExistence type="inferred from homology"/>
<dbReference type="SMART" id="SM01274">
    <property type="entry name" value="malic"/>
    <property type="match status" value="1"/>
</dbReference>
<comment type="similarity">
    <text evidence="2 4">Belongs to the malic enzymes family.</text>
</comment>
<dbReference type="PANTHER" id="PTHR23406:SF90">
    <property type="entry name" value="MALIC ENZYME-RELATED"/>
    <property type="match status" value="1"/>
</dbReference>
<comment type="cofactor">
    <cofactor evidence="1">
        <name>Mn(2+)</name>
        <dbReference type="ChEBI" id="CHEBI:29035"/>
    </cofactor>
</comment>
<evidence type="ECO:0000313" key="8">
    <source>
        <dbReference type="Proteomes" id="UP001164746"/>
    </source>
</evidence>
<dbReference type="PIRSF" id="PIRSF000106">
    <property type="entry name" value="ME"/>
    <property type="match status" value="1"/>
</dbReference>
<evidence type="ECO:0000259" key="5">
    <source>
        <dbReference type="SMART" id="SM00919"/>
    </source>
</evidence>
<evidence type="ECO:0000256" key="3">
    <source>
        <dbReference type="ARBA" id="ARBA00022723"/>
    </source>
</evidence>
<keyword evidence="8" id="KW-1185">Reference proteome</keyword>
<dbReference type="PROSITE" id="PS00331">
    <property type="entry name" value="MALIC_ENZYMES"/>
    <property type="match status" value="1"/>
</dbReference>
<keyword evidence="4" id="KW-0560">Oxidoreductase</keyword>
<dbReference type="InterPro" id="IPR001891">
    <property type="entry name" value="Malic_OxRdtase"/>
</dbReference>
<dbReference type="Gene3D" id="1.20.1370.30">
    <property type="match status" value="2"/>
</dbReference>
<dbReference type="CDD" id="cd05312">
    <property type="entry name" value="NAD_bind_1_malic_enz"/>
    <property type="match status" value="1"/>
</dbReference>
<dbReference type="SUPFAM" id="SSF53223">
    <property type="entry name" value="Aminoacid dehydrogenase-like, N-terminal domain"/>
    <property type="match status" value="1"/>
</dbReference>
<keyword evidence="3 4" id="KW-0479">Metal-binding</keyword>
<evidence type="ECO:0000259" key="6">
    <source>
        <dbReference type="SMART" id="SM01274"/>
    </source>
</evidence>
<dbReference type="Proteomes" id="UP001164746">
    <property type="component" value="Chromosome 6"/>
</dbReference>
<evidence type="ECO:0000256" key="2">
    <source>
        <dbReference type="ARBA" id="ARBA00008785"/>
    </source>
</evidence>
<dbReference type="Pfam" id="PF03949">
    <property type="entry name" value="Malic_M"/>
    <property type="match status" value="1"/>
</dbReference>
<reference evidence="7" key="1">
    <citation type="submission" date="2022-11" db="EMBL/GenBank/DDBJ databases">
        <title>Centuries of genome instability and evolution in soft-shell clam transmissible cancer (bioRxiv).</title>
        <authorList>
            <person name="Hart S.F.M."/>
            <person name="Yonemitsu M.A."/>
            <person name="Giersch R.M."/>
            <person name="Beal B.F."/>
            <person name="Arriagada G."/>
            <person name="Davis B.W."/>
            <person name="Ostrander E.A."/>
            <person name="Goff S.P."/>
            <person name="Metzger M.J."/>
        </authorList>
    </citation>
    <scope>NUCLEOTIDE SEQUENCE</scope>
    <source>
        <strain evidence="7">MELC-2E11</strain>
        <tissue evidence="7">Siphon/mantle</tissue>
    </source>
</reference>
<dbReference type="Gene3D" id="3.40.50.10380">
    <property type="entry name" value="Malic enzyme, N-terminal domain"/>
    <property type="match status" value="1"/>
</dbReference>
<dbReference type="InterPro" id="IPR012301">
    <property type="entry name" value="Malic_N_dom"/>
</dbReference>
<feature type="domain" description="Malic enzyme NAD-binding" evidence="5">
    <location>
        <begin position="229"/>
        <end position="482"/>
    </location>
</feature>
<dbReference type="EMBL" id="CP111017">
    <property type="protein sequence ID" value="WAR07651.1"/>
    <property type="molecule type" value="Genomic_DNA"/>
</dbReference>
<organism evidence="7 8">
    <name type="scientific">Mya arenaria</name>
    <name type="common">Soft-shell clam</name>
    <dbReference type="NCBI Taxonomy" id="6604"/>
    <lineage>
        <taxon>Eukaryota</taxon>
        <taxon>Metazoa</taxon>
        <taxon>Spiralia</taxon>
        <taxon>Lophotrochozoa</taxon>
        <taxon>Mollusca</taxon>
        <taxon>Bivalvia</taxon>
        <taxon>Autobranchia</taxon>
        <taxon>Heteroconchia</taxon>
        <taxon>Euheterodonta</taxon>
        <taxon>Imparidentia</taxon>
        <taxon>Neoheterodontei</taxon>
        <taxon>Myida</taxon>
        <taxon>Myoidea</taxon>
        <taxon>Myidae</taxon>
        <taxon>Mya</taxon>
    </lineage>
</organism>
<dbReference type="InterPro" id="IPR046346">
    <property type="entry name" value="Aminoacid_DH-like_N_sf"/>
</dbReference>
<dbReference type="PANTHER" id="PTHR23406">
    <property type="entry name" value="MALIC ENZYME-RELATED"/>
    <property type="match status" value="1"/>
</dbReference>
<feature type="domain" description="Malic enzyme N-terminal" evidence="6">
    <location>
        <begin position="87"/>
        <end position="219"/>
    </location>
</feature>
<accession>A0ABY7EFT5</accession>
<dbReference type="SMART" id="SM00919">
    <property type="entry name" value="Malic_M"/>
    <property type="match status" value="1"/>
</dbReference>
<dbReference type="InterPro" id="IPR012302">
    <property type="entry name" value="Malic_NAD-bd"/>
</dbReference>
<dbReference type="NCBIfam" id="NF010052">
    <property type="entry name" value="PRK13529.1"/>
    <property type="match status" value="1"/>
</dbReference>
<name>A0ABY7EFT5_MYAAR</name>
<evidence type="ECO:0000256" key="1">
    <source>
        <dbReference type="ARBA" id="ARBA00001936"/>
    </source>
</evidence>